<evidence type="ECO:0000313" key="2">
    <source>
        <dbReference type="EMBL" id="ABW19864.1"/>
    </source>
</evidence>
<dbReference type="CDD" id="cd01041">
    <property type="entry name" value="Rubrerythrin"/>
    <property type="match status" value="1"/>
</dbReference>
<dbReference type="Proteomes" id="UP000000269">
    <property type="component" value="Chromosome"/>
</dbReference>
<dbReference type="EMBL" id="CP000853">
    <property type="protein sequence ID" value="ABW19864.1"/>
    <property type="molecule type" value="Genomic_DNA"/>
</dbReference>
<protein>
    <submittedName>
        <fullName evidence="2">Rubrerythrin</fullName>
    </submittedName>
</protein>
<reference evidence="3" key="1">
    <citation type="submission" date="2007-10" db="EMBL/GenBank/DDBJ databases">
        <title>Complete genome of Alkaliphilus oremlandii OhILAs.</title>
        <authorList>
            <person name="Copeland A."/>
            <person name="Lucas S."/>
            <person name="Lapidus A."/>
            <person name="Barry K."/>
            <person name="Detter J.C."/>
            <person name="Glavina del Rio T."/>
            <person name="Hammon N."/>
            <person name="Israni S."/>
            <person name="Dalin E."/>
            <person name="Tice H."/>
            <person name="Pitluck S."/>
            <person name="Chain P."/>
            <person name="Malfatti S."/>
            <person name="Shin M."/>
            <person name="Vergez L."/>
            <person name="Schmutz J."/>
            <person name="Larimer F."/>
            <person name="Land M."/>
            <person name="Hauser L."/>
            <person name="Kyrpides N."/>
            <person name="Mikhailova N."/>
            <person name="Stolz J.F."/>
            <person name="Dawson A."/>
            <person name="Fisher E."/>
            <person name="Crable B."/>
            <person name="Perera E."/>
            <person name="Lisak J."/>
            <person name="Ranganathan M."/>
            <person name="Basu P."/>
            <person name="Richardson P."/>
        </authorList>
    </citation>
    <scope>NUCLEOTIDE SEQUENCE [LARGE SCALE GENOMIC DNA]</scope>
    <source>
        <strain evidence="3">OhILAs</strain>
    </source>
</reference>
<dbReference type="PANTHER" id="PTHR33746:SF4">
    <property type="entry name" value="RUBRERYTHRIN"/>
    <property type="match status" value="1"/>
</dbReference>
<dbReference type="STRING" id="350688.Clos_2331"/>
<evidence type="ECO:0000313" key="3">
    <source>
        <dbReference type="Proteomes" id="UP000000269"/>
    </source>
</evidence>
<dbReference type="InterPro" id="IPR003251">
    <property type="entry name" value="Rr_diiron-bd_dom"/>
</dbReference>
<dbReference type="PANTHER" id="PTHR33746">
    <property type="entry name" value="RUBRERYTHRIN"/>
    <property type="match status" value="1"/>
</dbReference>
<dbReference type="GO" id="GO:0046872">
    <property type="term" value="F:metal ion binding"/>
    <property type="evidence" value="ECO:0007669"/>
    <property type="project" value="InterPro"/>
</dbReference>
<dbReference type="Gene3D" id="2.20.28.10">
    <property type="match status" value="1"/>
</dbReference>
<organism evidence="2 3">
    <name type="scientific">Alkaliphilus oremlandii (strain OhILAs)</name>
    <name type="common">Clostridium oremlandii (strain OhILAs)</name>
    <dbReference type="NCBI Taxonomy" id="350688"/>
    <lineage>
        <taxon>Bacteria</taxon>
        <taxon>Bacillati</taxon>
        <taxon>Bacillota</taxon>
        <taxon>Clostridia</taxon>
        <taxon>Peptostreptococcales</taxon>
        <taxon>Natronincolaceae</taxon>
        <taxon>Alkaliphilus</taxon>
    </lineage>
</organism>
<dbReference type="Gene3D" id="1.20.1260.10">
    <property type="match status" value="1"/>
</dbReference>
<dbReference type="SUPFAM" id="SSF47240">
    <property type="entry name" value="Ferritin-like"/>
    <property type="match status" value="1"/>
</dbReference>
<dbReference type="InterPro" id="IPR009040">
    <property type="entry name" value="Ferritin-like_diiron"/>
</dbReference>
<dbReference type="PROSITE" id="PS50905">
    <property type="entry name" value="FERRITIN_LIKE"/>
    <property type="match status" value="1"/>
</dbReference>
<accession>A8MJ82</accession>
<dbReference type="InterPro" id="IPR009078">
    <property type="entry name" value="Ferritin-like_SF"/>
</dbReference>
<evidence type="ECO:0000259" key="1">
    <source>
        <dbReference type="PROSITE" id="PS50905"/>
    </source>
</evidence>
<dbReference type="GO" id="GO:0016491">
    <property type="term" value="F:oxidoreductase activity"/>
    <property type="evidence" value="ECO:0007669"/>
    <property type="project" value="InterPro"/>
</dbReference>
<dbReference type="AlphaFoldDB" id="A8MJ82"/>
<dbReference type="KEGG" id="aoe:Clos_2331"/>
<dbReference type="InterPro" id="IPR052753">
    <property type="entry name" value="Rbr2/Nigerythrin"/>
</dbReference>
<sequence length="209" mass="22631">MFMDSIGVCIRLHTKIHNMGGDITMSSMTISNLKSAFGGESMAHMRYLAWGEFAAKEGFPNVGNLFIATAYAEQIHAHNHFRELKNEVGDADVTAGAGFGLTTTSENLQGAINGEKHEVDQMYPAFIAVAEMQGNKGALRSFNYAVEAEKTHITLFSAAKDAVDKGVDYDQNTVHVCTVCGHTLAGDLTDPCPVCKVGVNMFKTFVTEK</sequence>
<dbReference type="HOGENOM" id="CLU_095256_1_0_9"/>
<gene>
    <name evidence="2" type="ordered locus">Clos_2331</name>
</gene>
<keyword evidence="3" id="KW-1185">Reference proteome</keyword>
<name>A8MJ82_ALKOO</name>
<dbReference type="SUPFAM" id="SSF57802">
    <property type="entry name" value="Rubredoxin-like"/>
    <property type="match status" value="1"/>
</dbReference>
<dbReference type="InterPro" id="IPR012347">
    <property type="entry name" value="Ferritin-like"/>
</dbReference>
<dbReference type="Pfam" id="PF02915">
    <property type="entry name" value="Rubrerythrin"/>
    <property type="match status" value="1"/>
</dbReference>
<proteinExistence type="predicted"/>
<feature type="domain" description="Ferritin-like diiron" evidence="1">
    <location>
        <begin position="23"/>
        <end position="167"/>
    </location>
</feature>
<dbReference type="eggNOG" id="COG1592">
    <property type="taxonomic scope" value="Bacteria"/>
</dbReference>